<comment type="caution">
    <text evidence="2">The sequence shown here is derived from an EMBL/GenBank/DDBJ whole genome shotgun (WGS) entry which is preliminary data.</text>
</comment>
<accession>A0A850T0C8</accession>
<organism evidence="2 3">
    <name type="scientific">Desulfobacter latus</name>
    <dbReference type="NCBI Taxonomy" id="2292"/>
    <lineage>
        <taxon>Bacteria</taxon>
        <taxon>Pseudomonadati</taxon>
        <taxon>Thermodesulfobacteriota</taxon>
        <taxon>Desulfobacteria</taxon>
        <taxon>Desulfobacterales</taxon>
        <taxon>Desulfobacteraceae</taxon>
        <taxon>Desulfobacter</taxon>
    </lineage>
</organism>
<dbReference type="Proteomes" id="UP000553343">
    <property type="component" value="Unassembled WGS sequence"/>
</dbReference>
<feature type="domain" description="Group II intron maturase-specific" evidence="1">
    <location>
        <begin position="84"/>
        <end position="132"/>
    </location>
</feature>
<dbReference type="EMBL" id="JACADJ010000175">
    <property type="protein sequence ID" value="NWH06984.1"/>
    <property type="molecule type" value="Genomic_DNA"/>
</dbReference>
<evidence type="ECO:0000259" key="1">
    <source>
        <dbReference type="Pfam" id="PF08388"/>
    </source>
</evidence>
<sequence length="142" mass="16326">MAGSVLSPEKCIVVVHRDKPCNCRGKADAFQRDGRQQTYGCYGKPESHHRGLRPGHVLKGFDFLGQNIRKYDGKLLIKPSRKNVQAFMNNIHDTFKKHRGSKAVALIHDLNMKIRGWANYHKHVVSAKTFSYSRFKSIKKYQ</sequence>
<dbReference type="Pfam" id="PF08388">
    <property type="entry name" value="GIIM"/>
    <property type="match status" value="1"/>
</dbReference>
<evidence type="ECO:0000313" key="2">
    <source>
        <dbReference type="EMBL" id="NWH06984.1"/>
    </source>
</evidence>
<dbReference type="AlphaFoldDB" id="A0A850T0C8"/>
<proteinExistence type="predicted"/>
<name>A0A850T0C8_9BACT</name>
<protein>
    <recommendedName>
        <fullName evidence="1">Group II intron maturase-specific domain-containing protein</fullName>
    </recommendedName>
</protein>
<evidence type="ECO:0000313" key="3">
    <source>
        <dbReference type="Proteomes" id="UP000553343"/>
    </source>
</evidence>
<keyword evidence="3" id="KW-1185">Reference proteome</keyword>
<dbReference type="InterPro" id="IPR013597">
    <property type="entry name" value="Mat_intron_G2"/>
</dbReference>
<reference evidence="2 3" key="1">
    <citation type="submission" date="2020-06" db="EMBL/GenBank/DDBJ databases">
        <title>High-quality draft genome of sulfate reducer Desulfobacter latus type strain AcrS2 isolated from marine sediment.</title>
        <authorList>
            <person name="Hoppe M."/>
            <person name="Larsen C.K."/>
            <person name="Marshall I.P.G."/>
            <person name="Schramm A."/>
            <person name="Marietou A.G."/>
        </authorList>
    </citation>
    <scope>NUCLEOTIDE SEQUENCE [LARGE SCALE GENOMIC DNA]</scope>
    <source>
        <strain evidence="2 3">AcRS2</strain>
    </source>
</reference>
<gene>
    <name evidence="2" type="ORF">HXW94_18750</name>
</gene>